<reference evidence="2" key="1">
    <citation type="submission" date="2023-06" db="EMBL/GenBank/DDBJ databases">
        <title>Conoideocrella luteorostrata (Hypocreales: Clavicipitaceae), a potential biocontrol fungus for elongate hemlock scale in United States Christmas tree production areas.</title>
        <authorList>
            <person name="Barrett H."/>
            <person name="Lovett B."/>
            <person name="Macias A.M."/>
            <person name="Stajich J.E."/>
            <person name="Kasson M.T."/>
        </authorList>
    </citation>
    <scope>NUCLEOTIDE SEQUENCE</scope>
    <source>
        <strain evidence="2">ARSEF 14590</strain>
    </source>
</reference>
<dbReference type="Proteomes" id="UP001251528">
    <property type="component" value="Unassembled WGS sequence"/>
</dbReference>
<organism evidence="2 3">
    <name type="scientific">Conoideocrella luteorostrata</name>
    <dbReference type="NCBI Taxonomy" id="1105319"/>
    <lineage>
        <taxon>Eukaryota</taxon>
        <taxon>Fungi</taxon>
        <taxon>Dikarya</taxon>
        <taxon>Ascomycota</taxon>
        <taxon>Pezizomycotina</taxon>
        <taxon>Sordariomycetes</taxon>
        <taxon>Hypocreomycetidae</taxon>
        <taxon>Hypocreales</taxon>
        <taxon>Clavicipitaceae</taxon>
        <taxon>Conoideocrella</taxon>
    </lineage>
</organism>
<gene>
    <name evidence="2" type="ORF">QQS21_000364</name>
</gene>
<sequence length="165" mass="18320">MDSSQTHKWGQLVQSEVSASRATLFETHTLKSDWWSVYFSRDKETVCFSNPNNFRIIAEIGEGLGIAGITTLAGWLGGPFWWVSGTLALGILMDDHRHSSGTVNSGNNFKKHNLETDDDQKAMTIELNENAISFISPSGRSDTTISCAKANEQKIFPWDLGKPRL</sequence>
<evidence type="ECO:0000313" key="2">
    <source>
        <dbReference type="EMBL" id="KAK2616752.1"/>
    </source>
</evidence>
<feature type="domain" description="Up-regulated in Daf-2" evidence="1">
    <location>
        <begin position="6"/>
        <end position="144"/>
    </location>
</feature>
<keyword evidence="3" id="KW-1185">Reference proteome</keyword>
<proteinExistence type="predicted"/>
<protein>
    <recommendedName>
        <fullName evidence="1">Up-regulated in Daf-2 domain-containing protein</fullName>
    </recommendedName>
</protein>
<dbReference type="AlphaFoldDB" id="A0AAJ0D172"/>
<name>A0AAJ0D172_9HYPO</name>
<dbReference type="InterPro" id="IPR041157">
    <property type="entry name" value="PUD1/2"/>
</dbReference>
<dbReference type="EMBL" id="JASWJB010000003">
    <property type="protein sequence ID" value="KAK2616752.1"/>
    <property type="molecule type" value="Genomic_DNA"/>
</dbReference>
<evidence type="ECO:0000313" key="3">
    <source>
        <dbReference type="Proteomes" id="UP001251528"/>
    </source>
</evidence>
<dbReference type="Gene3D" id="2.60.40.3820">
    <property type="match status" value="1"/>
</dbReference>
<evidence type="ECO:0000259" key="1">
    <source>
        <dbReference type="Pfam" id="PF18457"/>
    </source>
</evidence>
<accession>A0AAJ0D172</accession>
<dbReference type="Pfam" id="PF18457">
    <property type="entry name" value="PUD1_2"/>
    <property type="match status" value="1"/>
</dbReference>
<comment type="caution">
    <text evidence="2">The sequence shown here is derived from an EMBL/GenBank/DDBJ whole genome shotgun (WGS) entry which is preliminary data.</text>
</comment>